<evidence type="ECO:0000313" key="3">
    <source>
        <dbReference type="Proteomes" id="UP000324222"/>
    </source>
</evidence>
<accession>A0A5B7FFK9</accession>
<evidence type="ECO:0000313" key="2">
    <source>
        <dbReference type="EMBL" id="MPC44146.1"/>
    </source>
</evidence>
<protein>
    <submittedName>
        <fullName evidence="2">Uncharacterized protein</fullName>
    </submittedName>
</protein>
<comment type="caution">
    <text evidence="2">The sequence shown here is derived from an EMBL/GenBank/DDBJ whole genome shotgun (WGS) entry which is preliminary data.</text>
</comment>
<organism evidence="2 3">
    <name type="scientific">Portunus trituberculatus</name>
    <name type="common">Swimming crab</name>
    <name type="synonym">Neptunus trituberculatus</name>
    <dbReference type="NCBI Taxonomy" id="210409"/>
    <lineage>
        <taxon>Eukaryota</taxon>
        <taxon>Metazoa</taxon>
        <taxon>Ecdysozoa</taxon>
        <taxon>Arthropoda</taxon>
        <taxon>Crustacea</taxon>
        <taxon>Multicrustacea</taxon>
        <taxon>Malacostraca</taxon>
        <taxon>Eumalacostraca</taxon>
        <taxon>Eucarida</taxon>
        <taxon>Decapoda</taxon>
        <taxon>Pleocyemata</taxon>
        <taxon>Brachyura</taxon>
        <taxon>Eubrachyura</taxon>
        <taxon>Portunoidea</taxon>
        <taxon>Portunidae</taxon>
        <taxon>Portuninae</taxon>
        <taxon>Portunus</taxon>
    </lineage>
</organism>
<evidence type="ECO:0000256" key="1">
    <source>
        <dbReference type="SAM" id="MobiDB-lite"/>
    </source>
</evidence>
<dbReference type="EMBL" id="VSRR010006145">
    <property type="protein sequence ID" value="MPC44146.1"/>
    <property type="molecule type" value="Genomic_DNA"/>
</dbReference>
<reference evidence="2 3" key="1">
    <citation type="submission" date="2019-05" db="EMBL/GenBank/DDBJ databases">
        <title>Another draft genome of Portunus trituberculatus and its Hox gene families provides insights of decapod evolution.</title>
        <authorList>
            <person name="Jeong J.-H."/>
            <person name="Song I."/>
            <person name="Kim S."/>
            <person name="Choi T."/>
            <person name="Kim D."/>
            <person name="Ryu S."/>
            <person name="Kim W."/>
        </authorList>
    </citation>
    <scope>NUCLEOTIDE SEQUENCE [LARGE SCALE GENOMIC DNA]</scope>
    <source>
        <tissue evidence="2">Muscle</tissue>
    </source>
</reference>
<proteinExistence type="predicted"/>
<feature type="compositionally biased region" description="Low complexity" evidence="1">
    <location>
        <begin position="61"/>
        <end position="87"/>
    </location>
</feature>
<dbReference type="Proteomes" id="UP000324222">
    <property type="component" value="Unassembled WGS sequence"/>
</dbReference>
<name>A0A5B7FFK9_PORTR</name>
<feature type="region of interest" description="Disordered" evidence="1">
    <location>
        <begin position="23"/>
        <end position="91"/>
    </location>
</feature>
<dbReference type="AlphaFoldDB" id="A0A5B7FFK9"/>
<gene>
    <name evidence="2" type="ORF">E2C01_037810</name>
</gene>
<keyword evidence="3" id="KW-1185">Reference proteome</keyword>
<sequence>MIVVRDKEFLNIGLPATLTATGSDRSVSAVPSPSRLVTPFTKSSGSSGDLAGSCVSKGEVSLPSGSFLSSASSSSCPSSSPSLSLSIPEEERKYGLEMRSGGVTRDSRTSNDYPLFSPLLKAGRSNKLNCLNRLEGAMK</sequence>